<keyword evidence="2" id="KW-1185">Reference proteome</keyword>
<protein>
    <submittedName>
        <fullName evidence="1">Uncharacterized protein</fullName>
    </submittedName>
</protein>
<proteinExistence type="predicted"/>
<dbReference type="AlphaFoldDB" id="A0A9Q1GMV8"/>
<dbReference type="Proteomes" id="UP001153076">
    <property type="component" value="Unassembled WGS sequence"/>
</dbReference>
<comment type="caution">
    <text evidence="1">The sequence shown here is derived from an EMBL/GenBank/DDBJ whole genome shotgun (WGS) entry which is preliminary data.</text>
</comment>
<gene>
    <name evidence="1" type="ORF">Cgig2_006244</name>
</gene>
<accession>A0A9Q1GMV8</accession>
<name>A0A9Q1GMV8_9CARY</name>
<dbReference type="EMBL" id="JAKOGI010002714">
    <property type="protein sequence ID" value="KAJ8421463.1"/>
    <property type="molecule type" value="Genomic_DNA"/>
</dbReference>
<sequence>MLCDSFVGIARFDQPNSLDGVNKSYTTKISKEHVGVTNGMKNFATLGDGTINQVDDQNTPIRENTNTFQHSKQPNIPNSLEGVNKSYTTQISKERVGVTNGMKNFATLGDGTLNQVDNQNTHIRENTNTSRYSKQPNIVRRLNFDKRVQVRGFTDRAALT</sequence>
<reference evidence="1" key="1">
    <citation type="submission" date="2022-04" db="EMBL/GenBank/DDBJ databases">
        <title>Carnegiea gigantea Genome sequencing and assembly v2.</title>
        <authorList>
            <person name="Copetti D."/>
            <person name="Sanderson M.J."/>
            <person name="Burquez A."/>
            <person name="Wojciechowski M.F."/>
        </authorList>
    </citation>
    <scope>NUCLEOTIDE SEQUENCE</scope>
    <source>
        <strain evidence="1">SGP5-SGP5p</strain>
        <tissue evidence="1">Aerial part</tissue>
    </source>
</reference>
<organism evidence="1 2">
    <name type="scientific">Carnegiea gigantea</name>
    <dbReference type="NCBI Taxonomy" id="171969"/>
    <lineage>
        <taxon>Eukaryota</taxon>
        <taxon>Viridiplantae</taxon>
        <taxon>Streptophyta</taxon>
        <taxon>Embryophyta</taxon>
        <taxon>Tracheophyta</taxon>
        <taxon>Spermatophyta</taxon>
        <taxon>Magnoliopsida</taxon>
        <taxon>eudicotyledons</taxon>
        <taxon>Gunneridae</taxon>
        <taxon>Pentapetalae</taxon>
        <taxon>Caryophyllales</taxon>
        <taxon>Cactineae</taxon>
        <taxon>Cactaceae</taxon>
        <taxon>Cactoideae</taxon>
        <taxon>Echinocereeae</taxon>
        <taxon>Carnegiea</taxon>
    </lineage>
</organism>
<evidence type="ECO:0000313" key="2">
    <source>
        <dbReference type="Proteomes" id="UP001153076"/>
    </source>
</evidence>
<evidence type="ECO:0000313" key="1">
    <source>
        <dbReference type="EMBL" id="KAJ8421463.1"/>
    </source>
</evidence>